<dbReference type="RefSeq" id="WP_394829372.1">
    <property type="nucleotide sequence ID" value="NZ_CP089984.1"/>
</dbReference>
<feature type="signal peptide" evidence="2">
    <location>
        <begin position="1"/>
        <end position="21"/>
    </location>
</feature>
<evidence type="ECO:0000256" key="1">
    <source>
        <dbReference type="SAM" id="MobiDB-lite"/>
    </source>
</evidence>
<evidence type="ECO:0000313" key="3">
    <source>
        <dbReference type="EMBL" id="WXB19776.1"/>
    </source>
</evidence>
<keyword evidence="4" id="KW-1185">Reference proteome</keyword>
<evidence type="ECO:0000313" key="4">
    <source>
        <dbReference type="Proteomes" id="UP001370348"/>
    </source>
</evidence>
<accession>A0ABZ2MB89</accession>
<protein>
    <submittedName>
        <fullName evidence="3">Uncharacterized protein</fullName>
    </submittedName>
</protein>
<sequence length="202" mass="22009">MNGVFLKYTRFALLALPVACASRADIAPASAETPPEARADAGASTAATPGETPKRFVQIMVFRAEQDFDRKTAPPATFASLSREPGIKVMVSNHTLLEADEASSSSKAANNDLFQIYPTLLESGDIRIMANLDVAGPTPDSRLRFKTTTTVHDGQLVMGAMQTSPPKPEEHWFYAMEVRVIRSSSELQRIRDEKQAAPRSSL</sequence>
<proteinExistence type="predicted"/>
<feature type="region of interest" description="Disordered" evidence="1">
    <location>
        <begin position="31"/>
        <end position="50"/>
    </location>
</feature>
<dbReference type="Proteomes" id="UP001370348">
    <property type="component" value="Chromosome"/>
</dbReference>
<gene>
    <name evidence="3" type="ORF">LZC94_21445</name>
</gene>
<organism evidence="3 4">
    <name type="scientific">Pendulispora albinea</name>
    <dbReference type="NCBI Taxonomy" id="2741071"/>
    <lineage>
        <taxon>Bacteria</taxon>
        <taxon>Pseudomonadati</taxon>
        <taxon>Myxococcota</taxon>
        <taxon>Myxococcia</taxon>
        <taxon>Myxococcales</taxon>
        <taxon>Sorangiineae</taxon>
        <taxon>Pendulisporaceae</taxon>
        <taxon>Pendulispora</taxon>
    </lineage>
</organism>
<reference evidence="3 4" key="1">
    <citation type="submission" date="2021-12" db="EMBL/GenBank/DDBJ databases">
        <title>Discovery of the Pendulisporaceae a myxobacterial family with distinct sporulation behavior and unique specialized metabolism.</title>
        <authorList>
            <person name="Garcia R."/>
            <person name="Popoff A."/>
            <person name="Bader C.D."/>
            <person name="Loehr J."/>
            <person name="Walesch S."/>
            <person name="Walt C."/>
            <person name="Boldt J."/>
            <person name="Bunk B."/>
            <person name="Haeckl F.J.F.P.J."/>
            <person name="Gunesch A.P."/>
            <person name="Birkelbach J."/>
            <person name="Nuebel U."/>
            <person name="Pietschmann T."/>
            <person name="Bach T."/>
            <person name="Mueller R."/>
        </authorList>
    </citation>
    <scope>NUCLEOTIDE SEQUENCE [LARGE SCALE GENOMIC DNA]</scope>
    <source>
        <strain evidence="3 4">MSr11954</strain>
    </source>
</reference>
<name>A0ABZ2MB89_9BACT</name>
<evidence type="ECO:0000256" key="2">
    <source>
        <dbReference type="SAM" id="SignalP"/>
    </source>
</evidence>
<dbReference type="EMBL" id="CP089984">
    <property type="protein sequence ID" value="WXB19776.1"/>
    <property type="molecule type" value="Genomic_DNA"/>
</dbReference>
<feature type="chain" id="PRO_5046645945" evidence="2">
    <location>
        <begin position="22"/>
        <end position="202"/>
    </location>
</feature>
<keyword evidence="2" id="KW-0732">Signal</keyword>